<dbReference type="EMBL" id="CP072110">
    <property type="protein sequence ID" value="QTH64936.1"/>
    <property type="molecule type" value="Genomic_DNA"/>
</dbReference>
<gene>
    <name evidence="1" type="ORF">J1N51_05665</name>
</gene>
<name>A0A975HJ48_9GAMM</name>
<proteinExistence type="predicted"/>
<dbReference type="Proteomes" id="UP000682739">
    <property type="component" value="Chromosome"/>
</dbReference>
<dbReference type="KEGG" id="psym:J1N51_05665"/>
<organism evidence="1 2">
    <name type="scientific">Psychrosphaera ytuae</name>
    <dbReference type="NCBI Taxonomy" id="2820710"/>
    <lineage>
        <taxon>Bacteria</taxon>
        <taxon>Pseudomonadati</taxon>
        <taxon>Pseudomonadota</taxon>
        <taxon>Gammaproteobacteria</taxon>
        <taxon>Alteromonadales</taxon>
        <taxon>Pseudoalteromonadaceae</taxon>
        <taxon>Psychrosphaera</taxon>
    </lineage>
</organism>
<protein>
    <submittedName>
        <fullName evidence="1">Uncharacterized protein</fullName>
    </submittedName>
</protein>
<evidence type="ECO:0000313" key="2">
    <source>
        <dbReference type="Proteomes" id="UP000682739"/>
    </source>
</evidence>
<evidence type="ECO:0000313" key="1">
    <source>
        <dbReference type="EMBL" id="QTH64936.1"/>
    </source>
</evidence>
<accession>A0A975HJ48</accession>
<dbReference type="AlphaFoldDB" id="A0A975HJ48"/>
<dbReference type="RefSeq" id="WP_058405777.1">
    <property type="nucleotide sequence ID" value="NZ_CP072110.1"/>
</dbReference>
<keyword evidence="2" id="KW-1185">Reference proteome</keyword>
<sequence>MTEKTYLKDVSIVSVYDYKDFEKTFLIDVLAGVVIDDETFRFRPFEQIVTSKIVNKRVVGDKIEVITHNGSCYVIDVEHKLYDISFAELVVMRIGVHSPERILEMREQLKTPKLN</sequence>
<reference evidence="1" key="1">
    <citation type="submission" date="2021-03" db="EMBL/GenBank/DDBJ databases">
        <title>Description of Psychrosphaera ytuae sp. nov. isolated from deep sea sediment of South China Sea.</title>
        <authorList>
            <person name="Zhang J."/>
            <person name="Xu X.-D."/>
        </authorList>
    </citation>
    <scope>NUCLEOTIDE SEQUENCE</scope>
    <source>
        <strain evidence="1">MTZ26</strain>
    </source>
</reference>